<dbReference type="Pfam" id="PF14877">
    <property type="entry name" value="mIF3"/>
    <property type="match status" value="1"/>
</dbReference>
<proteinExistence type="inferred from homology"/>
<evidence type="ECO:0000256" key="5">
    <source>
        <dbReference type="ARBA" id="ARBA00023128"/>
    </source>
</evidence>
<comment type="similarity">
    <text evidence="2">Belongs to the AIM23 family.</text>
</comment>
<keyword evidence="4" id="KW-0809">Transit peptide</keyword>
<evidence type="ECO:0000256" key="2">
    <source>
        <dbReference type="ARBA" id="ARBA00008476"/>
    </source>
</evidence>
<evidence type="ECO:0000256" key="1">
    <source>
        <dbReference type="ARBA" id="ARBA00004173"/>
    </source>
</evidence>
<accession>A0A0H5BZG6</accession>
<reference evidence="8" key="1">
    <citation type="journal article" date="2015" name="J. Biotechnol.">
        <title>The structure of the Cyberlindnera jadinii genome and its relation to Candida utilis analyzed by the occurrence of single nucleotide polymorphisms.</title>
        <authorList>
            <person name="Rupp O."/>
            <person name="Brinkrolf K."/>
            <person name="Buerth C."/>
            <person name="Kunigo M."/>
            <person name="Schneider J."/>
            <person name="Jaenicke S."/>
            <person name="Goesmann A."/>
            <person name="Puehler A."/>
            <person name="Jaeger K.-E."/>
            <person name="Ernst J.F."/>
        </authorList>
    </citation>
    <scope>NUCLEOTIDE SEQUENCE [LARGE SCALE GENOMIC DNA]</scope>
    <source>
        <strain evidence="8">ATCC 18201 / CBS 1600 / BCRC 20928 / JCM 3617 / NBRC 0987 / NRRL Y-1542</strain>
    </source>
</reference>
<name>A0A0H5BZG6_CYBJN</name>
<dbReference type="Proteomes" id="UP000038830">
    <property type="component" value="Unassembled WGS sequence"/>
</dbReference>
<organism evidence="7 8">
    <name type="scientific">Cyberlindnera jadinii (strain ATCC 18201 / CBS 1600 / BCRC 20928 / JCM 3617 / NBRC 0987 / NRRL Y-1542)</name>
    <name type="common">Torula yeast</name>
    <name type="synonym">Candida utilis</name>
    <dbReference type="NCBI Taxonomy" id="983966"/>
    <lineage>
        <taxon>Eukaryota</taxon>
        <taxon>Fungi</taxon>
        <taxon>Dikarya</taxon>
        <taxon>Ascomycota</taxon>
        <taxon>Saccharomycotina</taxon>
        <taxon>Saccharomycetes</taxon>
        <taxon>Phaffomycetales</taxon>
        <taxon>Phaffomycetaceae</taxon>
        <taxon>Cyberlindnera</taxon>
    </lineage>
</organism>
<evidence type="ECO:0000313" key="7">
    <source>
        <dbReference type="EMBL" id="CEP20915.1"/>
    </source>
</evidence>
<keyword evidence="5" id="KW-0496">Mitochondrion</keyword>
<protein>
    <recommendedName>
        <fullName evidence="3">Altered inheritance of mitochondria protein 23, mitochondrial</fullName>
    </recommendedName>
</protein>
<evidence type="ECO:0000256" key="4">
    <source>
        <dbReference type="ARBA" id="ARBA00022946"/>
    </source>
</evidence>
<feature type="region of interest" description="Disordered" evidence="6">
    <location>
        <begin position="311"/>
        <end position="358"/>
    </location>
</feature>
<evidence type="ECO:0000256" key="6">
    <source>
        <dbReference type="SAM" id="MobiDB-lite"/>
    </source>
</evidence>
<dbReference type="GO" id="GO:0005739">
    <property type="term" value="C:mitochondrion"/>
    <property type="evidence" value="ECO:0007669"/>
    <property type="project" value="UniProtKB-SubCell"/>
</dbReference>
<dbReference type="AlphaFoldDB" id="A0A0H5BZG6"/>
<evidence type="ECO:0000313" key="8">
    <source>
        <dbReference type="Proteomes" id="UP000038830"/>
    </source>
</evidence>
<feature type="region of interest" description="Disordered" evidence="6">
    <location>
        <begin position="29"/>
        <end position="85"/>
    </location>
</feature>
<evidence type="ECO:0000256" key="3">
    <source>
        <dbReference type="ARBA" id="ARBA00013994"/>
    </source>
</evidence>
<feature type="compositionally biased region" description="Basic and acidic residues" evidence="6">
    <location>
        <begin position="311"/>
        <end position="351"/>
    </location>
</feature>
<comment type="subcellular location">
    <subcellularLocation>
        <location evidence="1">Mitochondrion</location>
    </subcellularLocation>
</comment>
<sequence length="358" mass="41560">MIGRLLRTQRRCYSKSTKDILETLTAASKKSSQTDYWAQLRKSTQDDRSTKKPFKPKTHPQAASHASQGAHTHYKKPQKKVNDPYAHFDPKTFKYSESLSLRENEYYTDLFKRVYEVNPQFQVLKVGDEGSPKKCHFKQVLKELQDDETVDIVDIQTVKDHKYPLLRLMNKESVLKTFAEKRSVEISKLYGRTREKKRDSNVKFVKVSWEISPMDLENQKCNEILSHLKKNYKLTIAIDSKDNFNDMRGAFDVSEASNVEKSKKLNDLEMIKREKTLTKLKDILADVAEVETSGNIGGRIVLTVIPMAKDSKNTDKKSSKDQKKLERILKQKQREEKKKAEMEARAKEFEKMQANTLS</sequence>
<dbReference type="InterPro" id="IPR029427">
    <property type="entry name" value="AIM23"/>
</dbReference>
<gene>
    <name evidence="7" type="ORF">BN1211_0898</name>
</gene>
<dbReference type="EMBL" id="CDQK01000001">
    <property type="protein sequence ID" value="CEP20915.1"/>
    <property type="molecule type" value="Genomic_DNA"/>
</dbReference>